<evidence type="ECO:0000256" key="4">
    <source>
        <dbReference type="ARBA" id="ARBA00023136"/>
    </source>
</evidence>
<feature type="transmembrane region" description="Helical" evidence="7">
    <location>
        <begin position="78"/>
        <end position="104"/>
    </location>
</feature>
<gene>
    <name evidence="9" type="ORF">PGQ11_015591</name>
</gene>
<evidence type="ECO:0000256" key="5">
    <source>
        <dbReference type="ARBA" id="ARBA00038359"/>
    </source>
</evidence>
<evidence type="ECO:0000313" key="9">
    <source>
        <dbReference type="EMBL" id="KAK8849111.1"/>
    </source>
</evidence>
<dbReference type="PANTHER" id="PTHR33048">
    <property type="entry name" value="PTH11-LIKE INTEGRAL MEMBRANE PROTEIN (AFU_ORTHOLOGUE AFUA_5G11245)"/>
    <property type="match status" value="1"/>
</dbReference>
<evidence type="ECO:0000256" key="2">
    <source>
        <dbReference type="ARBA" id="ARBA00022692"/>
    </source>
</evidence>
<proteinExistence type="inferred from homology"/>
<name>A0ABR2HM41_9PEZI</name>
<dbReference type="EMBL" id="JAPCWZ010000010">
    <property type="protein sequence ID" value="KAK8849111.1"/>
    <property type="molecule type" value="Genomic_DNA"/>
</dbReference>
<organism evidence="9 10">
    <name type="scientific">Apiospora arundinis</name>
    <dbReference type="NCBI Taxonomy" id="335852"/>
    <lineage>
        <taxon>Eukaryota</taxon>
        <taxon>Fungi</taxon>
        <taxon>Dikarya</taxon>
        <taxon>Ascomycota</taxon>
        <taxon>Pezizomycotina</taxon>
        <taxon>Sordariomycetes</taxon>
        <taxon>Xylariomycetidae</taxon>
        <taxon>Amphisphaeriales</taxon>
        <taxon>Apiosporaceae</taxon>
        <taxon>Apiospora</taxon>
    </lineage>
</organism>
<feature type="domain" description="Rhodopsin" evidence="8">
    <location>
        <begin position="3"/>
        <end position="175"/>
    </location>
</feature>
<protein>
    <submittedName>
        <fullName evidence="9">Integral membrane protein</fullName>
    </submittedName>
</protein>
<evidence type="ECO:0000259" key="8">
    <source>
        <dbReference type="Pfam" id="PF20684"/>
    </source>
</evidence>
<evidence type="ECO:0000256" key="1">
    <source>
        <dbReference type="ARBA" id="ARBA00004141"/>
    </source>
</evidence>
<evidence type="ECO:0000313" key="10">
    <source>
        <dbReference type="Proteomes" id="UP001390339"/>
    </source>
</evidence>
<feature type="transmembrane region" description="Helical" evidence="7">
    <location>
        <begin position="154"/>
        <end position="179"/>
    </location>
</feature>
<keyword evidence="10" id="KW-1185">Reference proteome</keyword>
<dbReference type="Proteomes" id="UP001390339">
    <property type="component" value="Unassembled WGS sequence"/>
</dbReference>
<keyword evidence="4 7" id="KW-0472">Membrane</keyword>
<dbReference type="InterPro" id="IPR052337">
    <property type="entry name" value="SAT4-like"/>
</dbReference>
<comment type="similarity">
    <text evidence="5">Belongs to the SAT4 family.</text>
</comment>
<keyword evidence="2 7" id="KW-0812">Transmembrane</keyword>
<evidence type="ECO:0000256" key="3">
    <source>
        <dbReference type="ARBA" id="ARBA00022989"/>
    </source>
</evidence>
<feature type="compositionally biased region" description="Basic and acidic residues" evidence="6">
    <location>
        <begin position="249"/>
        <end position="266"/>
    </location>
</feature>
<accession>A0ABR2HM41</accession>
<comment type="subcellular location">
    <subcellularLocation>
        <location evidence="1">Membrane</location>
        <topology evidence="1">Multi-pass membrane protein</topology>
    </subcellularLocation>
</comment>
<feature type="transmembrane region" description="Helical" evidence="7">
    <location>
        <begin position="6"/>
        <end position="26"/>
    </location>
</feature>
<keyword evidence="3 7" id="KW-1133">Transmembrane helix</keyword>
<dbReference type="Pfam" id="PF20684">
    <property type="entry name" value="Fung_rhodopsin"/>
    <property type="match status" value="1"/>
</dbReference>
<feature type="region of interest" description="Disordered" evidence="6">
    <location>
        <begin position="188"/>
        <end position="267"/>
    </location>
</feature>
<feature type="compositionally biased region" description="Low complexity" evidence="6">
    <location>
        <begin position="188"/>
        <end position="217"/>
    </location>
</feature>
<reference evidence="9 10" key="1">
    <citation type="journal article" date="2024" name="IMA Fungus">
        <title>Apiospora arundinis, a panoply of carbohydrate-active enzymes and secondary metabolites.</title>
        <authorList>
            <person name="Sorensen T."/>
            <person name="Petersen C."/>
            <person name="Muurmann A.T."/>
            <person name="Christiansen J.V."/>
            <person name="Brundto M.L."/>
            <person name="Overgaard C.K."/>
            <person name="Boysen A.T."/>
            <person name="Wollenberg R.D."/>
            <person name="Larsen T.O."/>
            <person name="Sorensen J.L."/>
            <person name="Nielsen K.L."/>
            <person name="Sondergaard T.E."/>
        </authorList>
    </citation>
    <scope>NUCLEOTIDE SEQUENCE [LARGE SCALE GENOMIC DNA]</scope>
    <source>
        <strain evidence="9 10">AAU 773</strain>
    </source>
</reference>
<evidence type="ECO:0000256" key="7">
    <source>
        <dbReference type="SAM" id="Phobius"/>
    </source>
</evidence>
<evidence type="ECO:0000256" key="6">
    <source>
        <dbReference type="SAM" id="MobiDB-lite"/>
    </source>
</evidence>
<dbReference type="InterPro" id="IPR049326">
    <property type="entry name" value="Rhodopsin_dom_fungi"/>
</dbReference>
<comment type="caution">
    <text evidence="9">The sequence shown here is derived from an EMBL/GenBank/DDBJ whole genome shotgun (WGS) entry which is preliminary data.</text>
</comment>
<feature type="transmembrane region" description="Helical" evidence="7">
    <location>
        <begin position="116"/>
        <end position="134"/>
    </location>
</feature>
<dbReference type="PANTHER" id="PTHR33048:SF64">
    <property type="entry name" value="INTEGRAL MEMBRANE PROTEIN"/>
    <property type="match status" value="1"/>
</dbReference>
<sequence>MIQFISAPFYIISVLCFKLSLLFSYLRIIPGRRWRITIITVAVGCIMFHFIYLVVQMSRCLPPGAAWSPSIATGFCVAPVPFFISMASITMVFDLVVMFLPFPTLWQSRIQKRRKAVLLGLFATGLFITVIQIVRIQTIKNPADFLDPSKLVMWSYIEANLAIVVVCVPTLSPLATYFAEIKTSRTGTTTGTWTGSRGTRAATAAPVPSSSSSSAYALQPWRPDGAAEGRKEGRIVVSREVSVTTGDNADSRNESQESMIQHDHHASQGRIMKKTEFHMVHDAADVV</sequence>
<feature type="transmembrane region" description="Helical" evidence="7">
    <location>
        <begin position="38"/>
        <end position="58"/>
    </location>
</feature>
<feature type="compositionally biased region" description="Basic and acidic residues" evidence="6">
    <location>
        <begin position="225"/>
        <end position="234"/>
    </location>
</feature>